<dbReference type="HOGENOM" id="CLU_101122_0_0_1"/>
<protein>
    <recommendedName>
        <fullName evidence="2">NADAR domain-containing protein</fullName>
    </recommendedName>
</protein>
<evidence type="ECO:0000259" key="2">
    <source>
        <dbReference type="Pfam" id="PF08719"/>
    </source>
</evidence>
<gene>
    <name evidence="3" type="ORF">CGI_10018246</name>
</gene>
<dbReference type="InterPro" id="IPR012816">
    <property type="entry name" value="NADAR"/>
</dbReference>
<feature type="region of interest" description="Disordered" evidence="1">
    <location>
        <begin position="132"/>
        <end position="194"/>
    </location>
</feature>
<dbReference type="Gene3D" id="1.10.357.40">
    <property type="entry name" value="YbiA-like"/>
    <property type="match status" value="1"/>
</dbReference>
<organism evidence="3">
    <name type="scientific">Magallana gigas</name>
    <name type="common">Pacific oyster</name>
    <name type="synonym">Crassostrea gigas</name>
    <dbReference type="NCBI Taxonomy" id="29159"/>
    <lineage>
        <taxon>Eukaryota</taxon>
        <taxon>Metazoa</taxon>
        <taxon>Spiralia</taxon>
        <taxon>Lophotrochozoa</taxon>
        <taxon>Mollusca</taxon>
        <taxon>Bivalvia</taxon>
        <taxon>Autobranchia</taxon>
        <taxon>Pteriomorphia</taxon>
        <taxon>Ostreida</taxon>
        <taxon>Ostreoidea</taxon>
        <taxon>Ostreidae</taxon>
        <taxon>Magallana</taxon>
    </lineage>
</organism>
<feature type="compositionally biased region" description="Polar residues" evidence="1">
    <location>
        <begin position="141"/>
        <end position="151"/>
    </location>
</feature>
<evidence type="ECO:0000256" key="1">
    <source>
        <dbReference type="SAM" id="MobiDB-lite"/>
    </source>
</evidence>
<reference evidence="3" key="1">
    <citation type="journal article" date="2012" name="Nature">
        <title>The oyster genome reveals stress adaptation and complexity of shell formation.</title>
        <authorList>
            <person name="Zhang G."/>
            <person name="Fang X."/>
            <person name="Guo X."/>
            <person name="Li L."/>
            <person name="Luo R."/>
            <person name="Xu F."/>
            <person name="Yang P."/>
            <person name="Zhang L."/>
            <person name="Wang X."/>
            <person name="Qi H."/>
            <person name="Xiong Z."/>
            <person name="Que H."/>
            <person name="Xie Y."/>
            <person name="Holland P.W."/>
            <person name="Paps J."/>
            <person name="Zhu Y."/>
            <person name="Wu F."/>
            <person name="Chen Y."/>
            <person name="Wang J."/>
            <person name="Peng C."/>
            <person name="Meng J."/>
            <person name="Yang L."/>
            <person name="Liu J."/>
            <person name="Wen B."/>
            <person name="Zhang N."/>
            <person name="Huang Z."/>
            <person name="Zhu Q."/>
            <person name="Feng Y."/>
            <person name="Mount A."/>
            <person name="Hedgecock D."/>
            <person name="Xu Z."/>
            <person name="Liu Y."/>
            <person name="Domazet-Loso T."/>
            <person name="Du Y."/>
            <person name="Sun X."/>
            <person name="Zhang S."/>
            <person name="Liu B."/>
            <person name="Cheng P."/>
            <person name="Jiang X."/>
            <person name="Li J."/>
            <person name="Fan D."/>
            <person name="Wang W."/>
            <person name="Fu W."/>
            <person name="Wang T."/>
            <person name="Wang B."/>
            <person name="Zhang J."/>
            <person name="Peng Z."/>
            <person name="Li Y."/>
            <person name="Li N."/>
            <person name="Wang J."/>
            <person name="Chen M."/>
            <person name="He Y."/>
            <person name="Tan F."/>
            <person name="Song X."/>
            <person name="Zheng Q."/>
            <person name="Huang R."/>
            <person name="Yang H."/>
            <person name="Du X."/>
            <person name="Chen L."/>
            <person name="Yang M."/>
            <person name="Gaffney P.M."/>
            <person name="Wang S."/>
            <person name="Luo L."/>
            <person name="She Z."/>
            <person name="Ming Y."/>
            <person name="Huang W."/>
            <person name="Zhang S."/>
            <person name="Huang B."/>
            <person name="Zhang Y."/>
            <person name="Qu T."/>
            <person name="Ni P."/>
            <person name="Miao G."/>
            <person name="Wang J."/>
            <person name="Wang Q."/>
            <person name="Steinberg C.E."/>
            <person name="Wang H."/>
            <person name="Li N."/>
            <person name="Qian L."/>
            <person name="Zhang G."/>
            <person name="Li Y."/>
            <person name="Yang H."/>
            <person name="Liu X."/>
            <person name="Wang J."/>
            <person name="Yin Y."/>
            <person name="Wang J."/>
        </authorList>
    </citation>
    <scope>NUCLEOTIDE SEQUENCE [LARGE SCALE GENOMIC DNA]</scope>
    <source>
        <strain evidence="3">05x7-T-G4-1.051#20</strain>
    </source>
</reference>
<dbReference type="SUPFAM" id="SSF143990">
    <property type="entry name" value="YbiA-like"/>
    <property type="match status" value="1"/>
</dbReference>
<dbReference type="InterPro" id="IPR037238">
    <property type="entry name" value="YbiA-like_sf"/>
</dbReference>
<name>K1RH14_MAGGI</name>
<dbReference type="AlphaFoldDB" id="K1RH14"/>
<dbReference type="EMBL" id="JH818556">
    <property type="protein sequence ID" value="EKC33426.1"/>
    <property type="molecule type" value="Genomic_DNA"/>
</dbReference>
<feature type="domain" description="NADAR" evidence="2">
    <location>
        <begin position="5"/>
        <end position="129"/>
    </location>
</feature>
<feature type="compositionally biased region" description="Low complexity" evidence="1">
    <location>
        <begin position="171"/>
        <end position="180"/>
    </location>
</feature>
<evidence type="ECO:0000313" key="3">
    <source>
        <dbReference type="EMBL" id="EKC33426.1"/>
    </source>
</evidence>
<accession>K1RH14</accession>
<dbReference type="InParanoid" id="K1RH14"/>
<dbReference type="Pfam" id="PF08719">
    <property type="entry name" value="NADAR"/>
    <property type="match status" value="1"/>
</dbReference>
<proteinExistence type="predicted"/>
<sequence length="194" mass="21841">MTLYGVTHKSAEHAFQYAKAMRCGDQNAAAQIQSATDALSAKRIGDKVKTNEQWNNTCEKVMTEVVENKCVQVERFHEKLRSSNKHAIFVESTYNDTWGSGLDRVGTENTKQAAWPGKNLLGKIIAKVAKKSRKRKKSEQWSRPKQTQQPKESSKQRDIVKMLKDMRAQSDSDSFSGWDSSDSESESDAQSLHG</sequence>
<dbReference type="CDD" id="cd15457">
    <property type="entry name" value="NADAR"/>
    <property type="match status" value="1"/>
</dbReference>
<feature type="compositionally biased region" description="Basic and acidic residues" evidence="1">
    <location>
        <begin position="152"/>
        <end position="170"/>
    </location>
</feature>